<dbReference type="Gene3D" id="3.80.10.10">
    <property type="entry name" value="Ribonuclease Inhibitor"/>
    <property type="match status" value="2"/>
</dbReference>
<proteinExistence type="predicted"/>
<comment type="caution">
    <text evidence="1">The sequence shown here is derived from an EMBL/GenBank/DDBJ whole genome shotgun (WGS) entry which is preliminary data.</text>
</comment>
<dbReference type="SUPFAM" id="SSF52047">
    <property type="entry name" value="RNI-like"/>
    <property type="match status" value="1"/>
</dbReference>
<dbReference type="EMBL" id="JAIFTL010000004">
    <property type="protein sequence ID" value="KAG9327494.1"/>
    <property type="molecule type" value="Genomic_DNA"/>
</dbReference>
<dbReference type="AlphaFoldDB" id="A0A9P8D2U6"/>
<sequence>MESHSAKRRQNAILIPELAFQIQQYMQPEDLAVASRVSKAWQLAWAPFLYYSVQYRHHQRSLHSRHSSQCQISSKDLVLLHSALQEQPHCPPFLNLEKYGHWIKHLEVSNLFVAHQPISPPSSSGAVSPGSSSAAGATAGAVAGSATARPTPSSSPLIQDHLAQIQTCSNMRLTMLDISRTVMSLDRLDDLLGALPWLKVFKFEVMNKIEPIASSGSHSRNSSTGSLSGVGRGFMMQQPSHLLKKPKRLSLEGLESEVVRVIARRLHQSLERLELALAVTGGIALPAFQELFESCGSTLKTLALTKVEICQHDYSRAGNAAYQAEIAALLTSLLSSSPSSSTAQHLQPSGVLSPSSSYGSISTSSSFSSDLSIADPAVPTTLQLDQSSDAGTQAANLLAPLPALESISFNACFIPGRECEIFLRHAPGLRELHLHDCRNLDRSIVKSILTHTPLLETLSLNSVPNLRPECLQQLFETTEVPKSNPASGIQYSGTMGTTLISSTAAGTTAARTGLRLKNVRLAYLRQLDDTIMETLATHQGASLLKLSIHWCPHVTDEGILPIFRSCEKLEDLSLCLSKPTLNIFKDLSETTEAAGKERRLWACAQTLERLEIGGQMFVDRLRTSNEHLHPQLYHHLSPNPHHIRNRSGSGSGLAMYPVAGGISTSANSSISLSNSNSQSSSSIIHDPYSVAHHQGYPMYHLWRYHRFSDPFRELQAQLETLPRLKHLGIPAKGIEHLIAKGFGAKVQIQSLALLNQQGRIWSADEIRDLLQHMPHLRRLFCEKNTVLASSSCTLVSRDTMAQKRQMEMMRVLRDHRVELVHSSSSTSPTCY</sequence>
<reference evidence="1" key="1">
    <citation type="submission" date="2021-07" db="EMBL/GenBank/DDBJ databases">
        <title>Draft genome of Mortierella alpina, strain LL118, isolated from an aspen leaf litter sample.</title>
        <authorList>
            <person name="Yang S."/>
            <person name="Vinatzer B.A."/>
        </authorList>
    </citation>
    <scope>NUCLEOTIDE SEQUENCE</scope>
    <source>
        <strain evidence="1">LL118</strain>
    </source>
</reference>
<name>A0A9P8D2U6_MORAP</name>
<gene>
    <name evidence="1" type="ORF">KVV02_000443</name>
</gene>
<evidence type="ECO:0000313" key="2">
    <source>
        <dbReference type="Proteomes" id="UP000717515"/>
    </source>
</evidence>
<evidence type="ECO:0008006" key="3">
    <source>
        <dbReference type="Google" id="ProtNLM"/>
    </source>
</evidence>
<dbReference type="InterPro" id="IPR036047">
    <property type="entry name" value="F-box-like_dom_sf"/>
</dbReference>
<evidence type="ECO:0000313" key="1">
    <source>
        <dbReference type="EMBL" id="KAG9327494.1"/>
    </source>
</evidence>
<protein>
    <recommendedName>
        <fullName evidence="3">F-box domain-containing protein</fullName>
    </recommendedName>
</protein>
<dbReference type="SUPFAM" id="SSF81383">
    <property type="entry name" value="F-box domain"/>
    <property type="match status" value="1"/>
</dbReference>
<accession>A0A9P8D2U6</accession>
<organism evidence="1 2">
    <name type="scientific">Mortierella alpina</name>
    <name type="common">Oleaginous fungus</name>
    <name type="synonym">Mortierella renispora</name>
    <dbReference type="NCBI Taxonomy" id="64518"/>
    <lineage>
        <taxon>Eukaryota</taxon>
        <taxon>Fungi</taxon>
        <taxon>Fungi incertae sedis</taxon>
        <taxon>Mucoromycota</taxon>
        <taxon>Mortierellomycotina</taxon>
        <taxon>Mortierellomycetes</taxon>
        <taxon>Mortierellales</taxon>
        <taxon>Mortierellaceae</taxon>
        <taxon>Mortierella</taxon>
    </lineage>
</organism>
<dbReference type="InterPro" id="IPR032675">
    <property type="entry name" value="LRR_dom_sf"/>
</dbReference>
<dbReference type="Proteomes" id="UP000717515">
    <property type="component" value="Unassembled WGS sequence"/>
</dbReference>